<dbReference type="InterPro" id="IPR036400">
    <property type="entry name" value="Cyt_B5-like_heme/steroid_sf"/>
</dbReference>
<keyword evidence="6" id="KW-1185">Reference proteome</keyword>
<dbReference type="PROSITE" id="PS00562">
    <property type="entry name" value="CBM1_1"/>
    <property type="match status" value="2"/>
</dbReference>
<keyword evidence="1 3" id="KW-0732">Signal</keyword>
<dbReference type="InterPro" id="IPR000254">
    <property type="entry name" value="CBD"/>
</dbReference>
<dbReference type="SUPFAM" id="SSF57180">
    <property type="entry name" value="Cellulose-binding domain"/>
    <property type="match status" value="3"/>
</dbReference>
<evidence type="ECO:0000313" key="6">
    <source>
        <dbReference type="Proteomes" id="UP001178507"/>
    </source>
</evidence>
<dbReference type="EMBL" id="CAUJNA010003444">
    <property type="protein sequence ID" value="CAJ1402211.1"/>
    <property type="molecule type" value="Genomic_DNA"/>
</dbReference>
<dbReference type="InterPro" id="IPR014917">
    <property type="entry name" value="DUF1800"/>
</dbReference>
<feature type="region of interest" description="Disordered" evidence="2">
    <location>
        <begin position="324"/>
        <end position="353"/>
    </location>
</feature>
<dbReference type="Pfam" id="PF07394">
    <property type="entry name" value="DUF1501"/>
    <property type="match status" value="1"/>
</dbReference>
<name>A0AA36JBW4_9DINO</name>
<evidence type="ECO:0000256" key="2">
    <source>
        <dbReference type="SAM" id="MobiDB-lite"/>
    </source>
</evidence>
<sequence length="2008" mass="217648">MVALHAAADQQFKFDRVQSHAMLRVAVILICPWLASTQSAQSACSAGLGLLQKSPRQKILQLPGTQYDWSPVDGGDGRACRGGSASDNSASYYRVVSGIQTLNDCQAECMNDAECGGVEFSPGRCEVWTRAGGIEATVALDNFQCWSYKPSLYLPVDGGIGRQCRGILEDEASYFLQPGVQALPACKGLCEAEPACKGIEYAVESEQCKVWTEGIGASIPAEGHECYRLEFVYVNSSEPLSACRGAHANDNSASYFSVVNVLGLEECKQSCREEPACQGIEYSSARCEVWTRPGGIEAVKPLAGTMCLKYAGTTLTTTTATQATSAPVTTTSATSAPVTTTSTTSAPVTTTSTPGTTSVSRNCRGAYEQCGGKSWNGETCCIYGWECVFDNDFYSQCKPSSQPTTTKPLNCDAPGTPISKLYQQCGGVSWSGAKCCEDGTVCVYDNDYYSSCRKNTVTTTGLSSTETQTTQGSSSSTSNSATTSTTTTTTTTTATTTTTTTAIVVTTTATTSGSTAASTTTTANTATGSTTAATTSSAASTSLSTATTTTTESVECRKRYAQCGGKTYTGATCCEDGWYCIYGGPYYSQCKTTTTTTSFTSASAEKRADAHFLLQATFGPTRATLQEISGKSYNVWMQEQMAVQPSLHRVFYRERVQPEASSGKQVLVENTVEEPASAQTWSGGACPSVARSFQNEEGCQLLPGCAPLQLRSVSLQLNTTVLERFYAAEQRYVFALVDLIPTSPPCGEASRWKLLDCSAGCAASNLESGDAASIAAALQAEASQGWLRTVVATCTSMTPGIVVQVGDEYFQHVHSSEYNVYDFTDWVAQHPGGADKIQQWTSKGYILKYPASHPMGRFDSTLARTYIWPNFVGVFNDIVDIRSLPQSLQTVRVGRAFGALDSFGTFAEICGSPGEVPNKAQHLYPFHLKDEALDLSFDVAYDSENVALSKASVWSQLALQAPDQLRQRMAWALAQIFVVAPDAATENHTEMFVHFYDIFVRHAFGNYRDILREVTYSPVMGDYLTYKRNRAFDSDGVYPDENYAREIMQLFSIGLWKLNPDGSRMETEGNTVPTYSNTDIMNFARVFTGFDEQAERSNIEHTEGKSNVIDPMRMRAEWHDVYPKPKLDGGYLGDGYPLCADVKNFLSQGAKFRFIGHSQSDTDFLVLSAESPLYQRLCGGEVCSHQLVVELDETLPCFGNECSAGFTRTLLVGDGFYEFLYPACVSLFFPADVDVVIYPDGTLSSALDSKTKQNRFVGNWLSSVPAQGGCPAACSPYETGCTCPAELGMEGSMHVVHAGGFTFQNPPVFMERAKPTARDALFEVEALLDHLTQHPNTPTFIAFRIIQRFVTSNPTADYVTAVSEAFKSGAYAGVTYGTYGDLKATLMAVLLHPEARSQTSSSNGALREPFLKVIHLMRSMEYKDNSARPVFLRNLIDTIGQFPYASPTVFNFYLPEFRPDGFPDGLVAPEFQIYTPPNALAFANGMCSLIDAGLSDCNQGFGVEVSGCSSGSFDFTQAGSTMSEALVELDLLLTGGRLEHKGAVQAAYQRDGWKDAQKLMVLTPEFNTLGHPMRGGVRPPAPPTSTGAASSYKAVVMLFLKGGMDSFQMLVPLDCPLYDEYATVRRSITLLPDEVHRIQATGQACGDFGIHPRLPFLKQLYDQQKVAFINDVGSLVEPLTPDMIGTGFHAQGGSGKRCQGLFSHADQQRAAETLTCQYATAEFKGAGGRMADAVAAGDYNTQSFSLKGQATWPQGFDISGDVLGQSSGTSAFPEYERFQDIIDNMTGTLHGNVYSDQYAKTLRQSISFNLGLEKQLANAKLETSYEINGYQPLHSQLKQAATLISARVDRQAERDFFFVEDGGWDAHSGVQESLYTKFGQVNSALEQFVTELEAQGMFDDVVIVTHTDFARTLTPNSNAGTDHGWSGINMILSGAVKGGIYNDYPRMAEGSEMDAGRGRLIPRYPLEGMMMPVAEWMGMQPAQANQVFPNLGNFNSSHILTKETLFGP</sequence>
<feature type="domain" description="CBM1" evidence="4">
    <location>
        <begin position="417"/>
        <end position="453"/>
    </location>
</feature>
<dbReference type="GO" id="GO:0030248">
    <property type="term" value="F:cellulose binding"/>
    <property type="evidence" value="ECO:0007669"/>
    <property type="project" value="InterPro"/>
</dbReference>
<dbReference type="PANTHER" id="PTHR43737">
    <property type="entry name" value="BLL7424 PROTEIN"/>
    <property type="match status" value="1"/>
</dbReference>
<feature type="domain" description="CBM1" evidence="4">
    <location>
        <begin position="362"/>
        <end position="398"/>
    </location>
</feature>
<dbReference type="PANTHER" id="PTHR43737:SF1">
    <property type="entry name" value="DUF1501 DOMAIN-CONTAINING PROTEIN"/>
    <property type="match status" value="1"/>
</dbReference>
<dbReference type="GO" id="GO:0005975">
    <property type="term" value="P:carbohydrate metabolic process"/>
    <property type="evidence" value="ECO:0007669"/>
    <property type="project" value="InterPro"/>
</dbReference>
<reference evidence="5" key="1">
    <citation type="submission" date="2023-08" db="EMBL/GenBank/DDBJ databases">
        <authorList>
            <person name="Chen Y."/>
            <person name="Shah S."/>
            <person name="Dougan E. K."/>
            <person name="Thang M."/>
            <person name="Chan C."/>
        </authorList>
    </citation>
    <scope>NUCLEOTIDE SEQUENCE</scope>
</reference>
<accession>A0AA36JBW4</accession>
<dbReference type="InterPro" id="IPR010869">
    <property type="entry name" value="DUF1501"/>
</dbReference>
<feature type="region of interest" description="Disordered" evidence="2">
    <location>
        <begin position="463"/>
        <end position="487"/>
    </location>
</feature>
<dbReference type="Pfam" id="PF00734">
    <property type="entry name" value="CBM_1"/>
    <property type="match status" value="3"/>
</dbReference>
<evidence type="ECO:0000313" key="5">
    <source>
        <dbReference type="EMBL" id="CAJ1402211.1"/>
    </source>
</evidence>
<evidence type="ECO:0000256" key="1">
    <source>
        <dbReference type="ARBA" id="ARBA00022729"/>
    </source>
</evidence>
<dbReference type="PROSITE" id="PS51164">
    <property type="entry name" value="CBM1_2"/>
    <property type="match status" value="3"/>
</dbReference>
<evidence type="ECO:0000256" key="3">
    <source>
        <dbReference type="SAM" id="SignalP"/>
    </source>
</evidence>
<protein>
    <recommendedName>
        <fullName evidence="4">CBM1 domain-containing protein</fullName>
    </recommendedName>
</protein>
<dbReference type="GO" id="GO:0005576">
    <property type="term" value="C:extracellular region"/>
    <property type="evidence" value="ECO:0007669"/>
    <property type="project" value="InterPro"/>
</dbReference>
<evidence type="ECO:0000259" key="4">
    <source>
        <dbReference type="PROSITE" id="PS51164"/>
    </source>
</evidence>
<gene>
    <name evidence="5" type="ORF">EVOR1521_LOCUS25152</name>
</gene>
<dbReference type="InterPro" id="IPR035971">
    <property type="entry name" value="CBD_sf"/>
</dbReference>
<dbReference type="SMART" id="SM00236">
    <property type="entry name" value="fCBD"/>
    <property type="match status" value="3"/>
</dbReference>
<dbReference type="Pfam" id="PF08811">
    <property type="entry name" value="DUF1800"/>
    <property type="match status" value="2"/>
</dbReference>
<organism evidence="5 6">
    <name type="scientific">Effrenium voratum</name>
    <dbReference type="NCBI Taxonomy" id="2562239"/>
    <lineage>
        <taxon>Eukaryota</taxon>
        <taxon>Sar</taxon>
        <taxon>Alveolata</taxon>
        <taxon>Dinophyceae</taxon>
        <taxon>Suessiales</taxon>
        <taxon>Symbiodiniaceae</taxon>
        <taxon>Effrenium</taxon>
    </lineage>
</organism>
<dbReference type="SUPFAM" id="SSF55856">
    <property type="entry name" value="Cytochrome b5-like heme/steroid binding domain"/>
    <property type="match status" value="1"/>
</dbReference>
<feature type="domain" description="CBM1" evidence="4">
    <location>
        <begin position="555"/>
        <end position="591"/>
    </location>
</feature>
<proteinExistence type="predicted"/>
<feature type="signal peptide" evidence="3">
    <location>
        <begin position="1"/>
        <end position="37"/>
    </location>
</feature>
<feature type="chain" id="PRO_5041403715" description="CBM1 domain-containing protein" evidence="3">
    <location>
        <begin position="38"/>
        <end position="2008"/>
    </location>
</feature>
<comment type="caution">
    <text evidence="5">The sequence shown here is derived from an EMBL/GenBank/DDBJ whole genome shotgun (WGS) entry which is preliminary data.</text>
</comment>
<dbReference type="Proteomes" id="UP001178507">
    <property type="component" value="Unassembled WGS sequence"/>
</dbReference>